<evidence type="ECO:0000313" key="3">
    <source>
        <dbReference type="Proteomes" id="UP000294575"/>
    </source>
</evidence>
<dbReference type="PIRSF" id="PIRSF005610">
    <property type="entry name" value="SirB"/>
    <property type="match status" value="1"/>
</dbReference>
<feature type="transmembrane region" description="Helical" evidence="1">
    <location>
        <begin position="75"/>
        <end position="95"/>
    </location>
</feature>
<proteinExistence type="predicted"/>
<evidence type="ECO:0000313" key="2">
    <source>
        <dbReference type="EMBL" id="TDQ39398.1"/>
    </source>
</evidence>
<dbReference type="Proteomes" id="UP000294575">
    <property type="component" value="Unassembled WGS sequence"/>
</dbReference>
<keyword evidence="1" id="KW-0812">Transmembrane</keyword>
<feature type="transmembrane region" description="Helical" evidence="1">
    <location>
        <begin position="6"/>
        <end position="29"/>
    </location>
</feature>
<accession>A0A4R6TZH2</accession>
<dbReference type="GO" id="GO:0005886">
    <property type="term" value="C:plasma membrane"/>
    <property type="evidence" value="ECO:0007669"/>
    <property type="project" value="TreeGrafter"/>
</dbReference>
<feature type="transmembrane region" description="Helical" evidence="1">
    <location>
        <begin position="102"/>
        <end position="122"/>
    </location>
</feature>
<name>A0A4R6TZH2_9GAMM</name>
<keyword evidence="1" id="KW-1133">Transmembrane helix</keyword>
<evidence type="ECO:0000256" key="1">
    <source>
        <dbReference type="SAM" id="Phobius"/>
    </source>
</evidence>
<dbReference type="PANTHER" id="PTHR39594">
    <property type="entry name" value="PROTEIN YCHQ"/>
    <property type="match status" value="1"/>
</dbReference>
<dbReference type="RefSeq" id="WP_101497463.1">
    <property type="nucleotide sequence ID" value="NZ_LNJZ01000009.1"/>
</dbReference>
<dbReference type="OrthoDB" id="5588650at2"/>
<keyword evidence="3" id="KW-1185">Reference proteome</keyword>
<dbReference type="AlphaFoldDB" id="A0A4R6TZH2"/>
<keyword evidence="1" id="KW-0472">Membrane</keyword>
<reference evidence="2 3" key="1">
    <citation type="submission" date="2019-03" db="EMBL/GenBank/DDBJ databases">
        <title>Genomic Encyclopedia of Type Strains, Phase IV (KMG-IV): sequencing the most valuable type-strain genomes for metagenomic binning, comparative biology and taxonomic classification.</title>
        <authorList>
            <person name="Goeker M."/>
        </authorList>
    </citation>
    <scope>NUCLEOTIDE SEQUENCE [LARGE SCALE GENOMIC DNA]</scope>
    <source>
        <strain evidence="2 3">DSM 28679</strain>
    </source>
</reference>
<organism evidence="2 3">
    <name type="scientific">Thiopseudomonas denitrificans</name>
    <dbReference type="NCBI Taxonomy" id="1501432"/>
    <lineage>
        <taxon>Bacteria</taxon>
        <taxon>Pseudomonadati</taxon>
        <taxon>Pseudomonadota</taxon>
        <taxon>Gammaproteobacteria</taxon>
        <taxon>Pseudomonadales</taxon>
        <taxon>Pseudomonadaceae</taxon>
        <taxon>Thiopseudomonas</taxon>
    </lineage>
</organism>
<dbReference type="Pfam" id="PF04247">
    <property type="entry name" value="SirB"/>
    <property type="match status" value="1"/>
</dbReference>
<dbReference type="InterPro" id="IPR007360">
    <property type="entry name" value="SirB"/>
</dbReference>
<feature type="transmembrane region" description="Helical" evidence="1">
    <location>
        <begin position="50"/>
        <end position="69"/>
    </location>
</feature>
<dbReference type="EMBL" id="SNYK01000002">
    <property type="protein sequence ID" value="TDQ39398.1"/>
    <property type="molecule type" value="Genomic_DNA"/>
</dbReference>
<dbReference type="PANTHER" id="PTHR39594:SF1">
    <property type="entry name" value="PROTEIN YCHQ"/>
    <property type="match status" value="1"/>
</dbReference>
<protein>
    <submittedName>
        <fullName evidence="2">Putative membrane protein SirB2</fullName>
    </submittedName>
</protein>
<sequence length="131" mass="15175">MAEHYVWIKHFHMGMAYLTIMLFVLRGLYRLTAGERVSLKLRKLTDRVSYGVDTLLLLMGVLLLVILQLNPVTTAWLSSKLGFLVAYVILGVFAFRNRLSLSVRWLCFALAIGCWVLMFLTAKKHLPLWMW</sequence>
<comment type="caution">
    <text evidence="2">The sequence shown here is derived from an EMBL/GenBank/DDBJ whole genome shotgun (WGS) entry which is preliminary data.</text>
</comment>
<gene>
    <name evidence="2" type="ORF">DFQ45_10289</name>
</gene>